<dbReference type="InterPro" id="IPR050468">
    <property type="entry name" value="Cuticle_Struct_Prot"/>
</dbReference>
<dbReference type="OrthoDB" id="6368834at2759"/>
<dbReference type="PANTHER" id="PTHR10380">
    <property type="entry name" value="CUTICLE PROTEIN"/>
    <property type="match status" value="1"/>
</dbReference>
<evidence type="ECO:0000256" key="2">
    <source>
        <dbReference type="PROSITE-ProRule" id="PRU00497"/>
    </source>
</evidence>
<proteinExistence type="predicted"/>
<dbReference type="AlphaFoldDB" id="A0A7R8UYC5"/>
<dbReference type="InterPro" id="IPR000618">
    <property type="entry name" value="Insect_cuticle"/>
</dbReference>
<dbReference type="PANTHER" id="PTHR10380:SF173">
    <property type="entry name" value="CUTICULAR PROTEIN 47EF, ISOFORM C-RELATED"/>
    <property type="match status" value="1"/>
</dbReference>
<dbReference type="EMBL" id="LR899012">
    <property type="protein sequence ID" value="CAD7088751.1"/>
    <property type="molecule type" value="Genomic_DNA"/>
</dbReference>
<dbReference type="Proteomes" id="UP000594454">
    <property type="component" value="Chromosome 4"/>
</dbReference>
<evidence type="ECO:0000313" key="5">
    <source>
        <dbReference type="Proteomes" id="UP000594454"/>
    </source>
</evidence>
<feature type="chain" id="PRO_5031346517" evidence="3">
    <location>
        <begin position="17"/>
        <end position="124"/>
    </location>
</feature>
<organism evidence="4 5">
    <name type="scientific">Hermetia illucens</name>
    <name type="common">Black soldier fly</name>
    <dbReference type="NCBI Taxonomy" id="343691"/>
    <lineage>
        <taxon>Eukaryota</taxon>
        <taxon>Metazoa</taxon>
        <taxon>Ecdysozoa</taxon>
        <taxon>Arthropoda</taxon>
        <taxon>Hexapoda</taxon>
        <taxon>Insecta</taxon>
        <taxon>Pterygota</taxon>
        <taxon>Neoptera</taxon>
        <taxon>Endopterygota</taxon>
        <taxon>Diptera</taxon>
        <taxon>Brachycera</taxon>
        <taxon>Stratiomyomorpha</taxon>
        <taxon>Stratiomyidae</taxon>
        <taxon>Hermetiinae</taxon>
        <taxon>Hermetia</taxon>
    </lineage>
</organism>
<name>A0A7R8UYC5_HERIL</name>
<evidence type="ECO:0000256" key="3">
    <source>
        <dbReference type="SAM" id="SignalP"/>
    </source>
</evidence>
<dbReference type="PROSITE" id="PS51155">
    <property type="entry name" value="CHIT_BIND_RR_2"/>
    <property type="match status" value="1"/>
</dbReference>
<dbReference type="Pfam" id="PF00379">
    <property type="entry name" value="Chitin_bind_4"/>
    <property type="match status" value="1"/>
</dbReference>
<sequence>MKVAVVILAILVEALASPLSEAPLVVDSILESTTPLPAALPISNLPSQYSNIRDDLGQYALSYLADRISHVEQGSLKEVNGAVVLVKRGSYVFIDKDGKRYLTSYIADENGFRPVGDHIPIIEA</sequence>
<gene>
    <name evidence="4" type="ORF">HERILL_LOCUS11347</name>
</gene>
<feature type="signal peptide" evidence="3">
    <location>
        <begin position="1"/>
        <end position="16"/>
    </location>
</feature>
<dbReference type="GO" id="GO:0008010">
    <property type="term" value="F:structural constituent of chitin-based larval cuticle"/>
    <property type="evidence" value="ECO:0007669"/>
    <property type="project" value="TreeGrafter"/>
</dbReference>
<evidence type="ECO:0000313" key="4">
    <source>
        <dbReference type="EMBL" id="CAD7088751.1"/>
    </source>
</evidence>
<dbReference type="PROSITE" id="PS00233">
    <property type="entry name" value="CHIT_BIND_RR_1"/>
    <property type="match status" value="1"/>
</dbReference>
<accession>A0A7R8UYC5</accession>
<dbReference type="InParanoid" id="A0A7R8UYC5"/>
<protein>
    <submittedName>
        <fullName evidence="4">Uncharacterized protein</fullName>
    </submittedName>
</protein>
<evidence type="ECO:0000256" key="1">
    <source>
        <dbReference type="ARBA" id="ARBA00022460"/>
    </source>
</evidence>
<dbReference type="InterPro" id="IPR031311">
    <property type="entry name" value="CHIT_BIND_RR_consensus"/>
</dbReference>
<reference evidence="4 5" key="1">
    <citation type="submission" date="2020-11" db="EMBL/GenBank/DDBJ databases">
        <authorList>
            <person name="Wallbank WR R."/>
            <person name="Pardo Diaz C."/>
            <person name="Kozak K."/>
            <person name="Martin S."/>
            <person name="Jiggins C."/>
            <person name="Moest M."/>
            <person name="Warren A I."/>
            <person name="Generalovic N T."/>
            <person name="Byers J.R.P. K."/>
            <person name="Montejo-Kovacevich G."/>
            <person name="Yen C E."/>
        </authorList>
    </citation>
    <scope>NUCLEOTIDE SEQUENCE [LARGE SCALE GENOMIC DNA]</scope>
</reference>
<dbReference type="GO" id="GO:0062129">
    <property type="term" value="C:chitin-based extracellular matrix"/>
    <property type="evidence" value="ECO:0007669"/>
    <property type="project" value="TreeGrafter"/>
</dbReference>
<keyword evidence="1 2" id="KW-0193">Cuticle</keyword>
<keyword evidence="3" id="KW-0732">Signal</keyword>
<keyword evidence="5" id="KW-1185">Reference proteome</keyword>